<keyword evidence="3" id="KW-1185">Reference proteome</keyword>
<feature type="non-terminal residue" evidence="2">
    <location>
        <position position="108"/>
    </location>
</feature>
<dbReference type="Gene3D" id="3.30.559.30">
    <property type="entry name" value="Nonribosomal peptide synthetase, condensation domain"/>
    <property type="match status" value="1"/>
</dbReference>
<dbReference type="SUPFAM" id="SSF52777">
    <property type="entry name" value="CoA-dependent acyltransferases"/>
    <property type="match status" value="1"/>
</dbReference>
<feature type="non-terminal residue" evidence="2">
    <location>
        <position position="1"/>
    </location>
</feature>
<protein>
    <submittedName>
        <fullName evidence="2">Condensation domain-containing protein</fullName>
    </submittedName>
</protein>
<evidence type="ECO:0000313" key="2">
    <source>
        <dbReference type="EMBL" id="MCB5183584.1"/>
    </source>
</evidence>
<gene>
    <name evidence="2" type="ORF">LG632_30050</name>
</gene>
<dbReference type="EMBL" id="JAJAUY010000280">
    <property type="protein sequence ID" value="MCB5183584.1"/>
    <property type="molecule type" value="Genomic_DNA"/>
</dbReference>
<evidence type="ECO:0000313" key="3">
    <source>
        <dbReference type="Proteomes" id="UP001199054"/>
    </source>
</evidence>
<proteinExistence type="predicted"/>
<comment type="caution">
    <text evidence="2">The sequence shown here is derived from an EMBL/GenBank/DDBJ whole genome shotgun (WGS) entry which is preliminary data.</text>
</comment>
<evidence type="ECO:0000259" key="1">
    <source>
        <dbReference type="Pfam" id="PF00668"/>
    </source>
</evidence>
<dbReference type="Proteomes" id="UP001199054">
    <property type="component" value="Unassembled WGS sequence"/>
</dbReference>
<dbReference type="InterPro" id="IPR001242">
    <property type="entry name" value="Condensation_dom"/>
</dbReference>
<sequence length="108" mass="11425">GRSLTARQIAYWRQALSGIPEELRLPTDRPRPARSGHGGDVVPFEIGADVHGRLSELAKEHGSTLFMTLQAGLASFLTALGAGSDVPLGTPVAGRTDEALEDLVGFFV</sequence>
<feature type="domain" description="Condensation" evidence="1">
    <location>
        <begin position="7"/>
        <end position="108"/>
    </location>
</feature>
<name>A0ABS8BG34_9ACTN</name>
<accession>A0ABS8BG34</accession>
<organism evidence="2 3">
    <name type="scientific">Streptomyces antimicrobicus</name>
    <dbReference type="NCBI Taxonomy" id="2883108"/>
    <lineage>
        <taxon>Bacteria</taxon>
        <taxon>Bacillati</taxon>
        <taxon>Actinomycetota</taxon>
        <taxon>Actinomycetes</taxon>
        <taxon>Kitasatosporales</taxon>
        <taxon>Streptomycetaceae</taxon>
        <taxon>Streptomyces</taxon>
    </lineage>
</organism>
<dbReference type="Pfam" id="PF00668">
    <property type="entry name" value="Condensation"/>
    <property type="match status" value="1"/>
</dbReference>
<dbReference type="RefSeq" id="WP_226731089.1">
    <property type="nucleotide sequence ID" value="NZ_JAJAUY010000280.1"/>
</dbReference>
<reference evidence="2 3" key="1">
    <citation type="submission" date="2021-10" db="EMBL/GenBank/DDBJ databases">
        <title>Streptomyces sp. strain SMC 277, a novel streptomycete isolated from soil.</title>
        <authorList>
            <person name="Chanama M."/>
        </authorList>
    </citation>
    <scope>NUCLEOTIDE SEQUENCE [LARGE SCALE GENOMIC DNA]</scope>
    <source>
        <strain evidence="2 3">SMC 277</strain>
    </source>
</reference>